<evidence type="ECO:0000256" key="1">
    <source>
        <dbReference type="SAM" id="MobiDB-lite"/>
    </source>
</evidence>
<dbReference type="EMBL" id="JBHSZH010000003">
    <property type="protein sequence ID" value="MFC7079396.1"/>
    <property type="molecule type" value="Genomic_DNA"/>
</dbReference>
<keyword evidence="3" id="KW-1185">Reference proteome</keyword>
<feature type="compositionally biased region" description="Low complexity" evidence="1">
    <location>
        <begin position="252"/>
        <end position="264"/>
    </location>
</feature>
<feature type="region of interest" description="Disordered" evidence="1">
    <location>
        <begin position="252"/>
        <end position="291"/>
    </location>
</feature>
<gene>
    <name evidence="2" type="ORF">ACFQJ6_03750</name>
</gene>
<sequence length="291" mass="33161">MSADEFDQPIDALDQQALAREVRQLREEVEQLRAKVDGQETELEQLRGDLQRERRERKDAEEELRKERTQQIANAKLSIHDDIEDLHDTVVSEQQTRSRADARLKHRVNEVAEAADVEVTDADLIEKDRLVRLVRNGPEDVTDRIYPVHERAQALLEHAEDWGRVVSDANGYRVVYTAPDARPFLNAYFGRTFKSSEIKRIFEKIRDLAETSPRTVRRDKTRKGEHVLTVEITAEDGILAADGYHAPRLIGGVSTTTAGGVSATPRRPSKHRSHDNHTCTHGQRTCTSRYG</sequence>
<name>A0ABD5WG20_9EURY</name>
<evidence type="ECO:0000313" key="2">
    <source>
        <dbReference type="EMBL" id="MFC7079396.1"/>
    </source>
</evidence>
<comment type="caution">
    <text evidence="2">The sequence shown here is derived from an EMBL/GenBank/DDBJ whole genome shotgun (WGS) entry which is preliminary data.</text>
</comment>
<organism evidence="2 3">
    <name type="scientific">Halorussus caseinilyticus</name>
    <dbReference type="NCBI Taxonomy" id="3034025"/>
    <lineage>
        <taxon>Archaea</taxon>
        <taxon>Methanobacteriati</taxon>
        <taxon>Methanobacteriota</taxon>
        <taxon>Stenosarchaea group</taxon>
        <taxon>Halobacteria</taxon>
        <taxon>Halobacteriales</taxon>
        <taxon>Haladaptataceae</taxon>
        <taxon>Halorussus</taxon>
    </lineage>
</organism>
<dbReference type="AlphaFoldDB" id="A0ABD5WG20"/>
<dbReference type="RefSeq" id="WP_382208873.1">
    <property type="nucleotide sequence ID" value="NZ_JBHSZH010000003.1"/>
</dbReference>
<proteinExistence type="predicted"/>
<feature type="region of interest" description="Disordered" evidence="1">
    <location>
        <begin position="43"/>
        <end position="67"/>
    </location>
</feature>
<protein>
    <submittedName>
        <fullName evidence="2">Uncharacterized protein</fullName>
    </submittedName>
</protein>
<dbReference type="Proteomes" id="UP001596407">
    <property type="component" value="Unassembled WGS sequence"/>
</dbReference>
<feature type="compositionally biased region" description="Polar residues" evidence="1">
    <location>
        <begin position="279"/>
        <end position="291"/>
    </location>
</feature>
<evidence type="ECO:0000313" key="3">
    <source>
        <dbReference type="Proteomes" id="UP001596407"/>
    </source>
</evidence>
<accession>A0ABD5WG20</accession>
<reference evidence="2 3" key="1">
    <citation type="journal article" date="2019" name="Int. J. Syst. Evol. Microbiol.">
        <title>The Global Catalogue of Microorganisms (GCM) 10K type strain sequencing project: providing services to taxonomists for standard genome sequencing and annotation.</title>
        <authorList>
            <consortium name="The Broad Institute Genomics Platform"/>
            <consortium name="The Broad Institute Genome Sequencing Center for Infectious Disease"/>
            <person name="Wu L."/>
            <person name="Ma J."/>
        </authorList>
    </citation>
    <scope>NUCLEOTIDE SEQUENCE [LARGE SCALE GENOMIC DNA]</scope>
    <source>
        <strain evidence="2 3">DT72</strain>
    </source>
</reference>